<proteinExistence type="predicted"/>
<dbReference type="Gene3D" id="3.40.630.30">
    <property type="match status" value="1"/>
</dbReference>
<keyword evidence="2" id="KW-0808">Transferase</keyword>
<evidence type="ECO:0000259" key="1">
    <source>
        <dbReference type="PROSITE" id="PS51186"/>
    </source>
</evidence>
<dbReference type="GO" id="GO:0008999">
    <property type="term" value="F:protein-N-terminal-alanine acetyltransferase activity"/>
    <property type="evidence" value="ECO:0007669"/>
    <property type="project" value="TreeGrafter"/>
</dbReference>
<dbReference type="PROSITE" id="PS51186">
    <property type="entry name" value="GNAT"/>
    <property type="match status" value="1"/>
</dbReference>
<protein>
    <submittedName>
        <fullName evidence="2">RimJ/RimL family protein N-acetyltransferase</fullName>
    </submittedName>
</protein>
<feature type="domain" description="N-acetyltransferase" evidence="1">
    <location>
        <begin position="30"/>
        <end position="197"/>
    </location>
</feature>
<gene>
    <name evidence="2" type="ORF">FHX42_002480</name>
</gene>
<dbReference type="InterPro" id="IPR016181">
    <property type="entry name" value="Acyl_CoA_acyltransferase"/>
</dbReference>
<dbReference type="InterPro" id="IPR000182">
    <property type="entry name" value="GNAT_dom"/>
</dbReference>
<dbReference type="Proteomes" id="UP000569329">
    <property type="component" value="Unassembled WGS sequence"/>
</dbReference>
<comment type="caution">
    <text evidence="2">The sequence shown here is derived from an EMBL/GenBank/DDBJ whole genome shotgun (WGS) entry which is preliminary data.</text>
</comment>
<evidence type="ECO:0000313" key="3">
    <source>
        <dbReference type="Proteomes" id="UP000569329"/>
    </source>
</evidence>
<dbReference type="InterPro" id="IPR051908">
    <property type="entry name" value="Ribosomal_N-acetyltransferase"/>
</dbReference>
<dbReference type="RefSeq" id="WP_182544360.1">
    <property type="nucleotide sequence ID" value="NZ_JACGWZ010000003.1"/>
</dbReference>
<organism evidence="2 3">
    <name type="scientific">Halosaccharopolyspora lacisalsi</name>
    <dbReference type="NCBI Taxonomy" id="1000566"/>
    <lineage>
        <taxon>Bacteria</taxon>
        <taxon>Bacillati</taxon>
        <taxon>Actinomycetota</taxon>
        <taxon>Actinomycetes</taxon>
        <taxon>Pseudonocardiales</taxon>
        <taxon>Pseudonocardiaceae</taxon>
        <taxon>Halosaccharopolyspora</taxon>
    </lineage>
</organism>
<evidence type="ECO:0000313" key="2">
    <source>
        <dbReference type="EMBL" id="MBA8825129.1"/>
    </source>
</evidence>
<reference evidence="2 3" key="1">
    <citation type="submission" date="2020-07" db="EMBL/GenBank/DDBJ databases">
        <title>Sequencing the genomes of 1000 actinobacteria strains.</title>
        <authorList>
            <person name="Klenk H.-P."/>
        </authorList>
    </citation>
    <scope>NUCLEOTIDE SEQUENCE [LARGE SCALE GENOMIC DNA]</scope>
    <source>
        <strain evidence="2 3">DSM 45975</strain>
    </source>
</reference>
<name>A0A839DWJ3_9PSEU</name>
<dbReference type="PANTHER" id="PTHR43441">
    <property type="entry name" value="RIBOSOMAL-PROTEIN-SERINE ACETYLTRANSFERASE"/>
    <property type="match status" value="1"/>
</dbReference>
<dbReference type="PANTHER" id="PTHR43441:SF11">
    <property type="entry name" value="RIBOSOMAL-PROTEIN-SERINE ACETYLTRANSFERASE"/>
    <property type="match status" value="1"/>
</dbReference>
<sequence length="232" mass="26606">MKRFHFDSQNEEYSLSCWPLRKLTLVTTRLELRLPTEGELHELAALASTEDYDPAVPPLAGRHDTPAERGRRTLQHHWHSWGTWTPERWSLDLAMFEQGRPVGIQNVRAADFARHGAIETRMWTHHSRRGTGLCTLAHTMVLHFAFEGLRTTQALAETRKDNTPAQLVLRKFGYRTHGADHADEQDRAVVWQGLRLTTEQWHANRPTTNVSMRGVDECLPVFGLAPQHRPKG</sequence>
<dbReference type="GO" id="GO:1990189">
    <property type="term" value="F:protein N-terminal-serine acetyltransferase activity"/>
    <property type="evidence" value="ECO:0007669"/>
    <property type="project" value="TreeGrafter"/>
</dbReference>
<dbReference type="SUPFAM" id="SSF55729">
    <property type="entry name" value="Acyl-CoA N-acyltransferases (Nat)"/>
    <property type="match status" value="1"/>
</dbReference>
<dbReference type="GO" id="GO:0005737">
    <property type="term" value="C:cytoplasm"/>
    <property type="evidence" value="ECO:0007669"/>
    <property type="project" value="TreeGrafter"/>
</dbReference>
<accession>A0A839DWJ3</accession>
<dbReference type="AlphaFoldDB" id="A0A839DWJ3"/>
<dbReference type="EMBL" id="JACGWZ010000003">
    <property type="protein sequence ID" value="MBA8825129.1"/>
    <property type="molecule type" value="Genomic_DNA"/>
</dbReference>
<dbReference type="Pfam" id="PF13302">
    <property type="entry name" value="Acetyltransf_3"/>
    <property type="match status" value="1"/>
</dbReference>
<keyword evidence="3" id="KW-1185">Reference proteome</keyword>